<dbReference type="PANTHER" id="PTHR47354">
    <property type="entry name" value="NADH OXIDOREDUCTASE HCR"/>
    <property type="match status" value="1"/>
</dbReference>
<dbReference type="Gene3D" id="3.40.50.80">
    <property type="entry name" value="Nucleotide-binding domain of ferredoxin-NADP reductase (FNR) module"/>
    <property type="match status" value="1"/>
</dbReference>
<dbReference type="Proteomes" id="UP000287330">
    <property type="component" value="Unassembled WGS sequence"/>
</dbReference>
<accession>A0A432Y9W8</accession>
<dbReference type="PROSITE" id="PS51384">
    <property type="entry name" value="FAD_FR"/>
    <property type="match status" value="1"/>
</dbReference>
<dbReference type="SUPFAM" id="SSF63380">
    <property type="entry name" value="Riboflavin synthase domain-like"/>
    <property type="match status" value="1"/>
</dbReference>
<dbReference type="InterPro" id="IPR017938">
    <property type="entry name" value="Riboflavin_synthase-like_b-brl"/>
</dbReference>
<comment type="caution">
    <text evidence="3">The sequence shown here is derived from an EMBL/GenBank/DDBJ whole genome shotgun (WGS) entry which is preliminary data.</text>
</comment>
<evidence type="ECO:0000256" key="1">
    <source>
        <dbReference type="ARBA" id="ARBA00034078"/>
    </source>
</evidence>
<dbReference type="InterPro" id="IPR017927">
    <property type="entry name" value="FAD-bd_FR_type"/>
</dbReference>
<dbReference type="GO" id="GO:0016491">
    <property type="term" value="F:oxidoreductase activity"/>
    <property type="evidence" value="ECO:0007669"/>
    <property type="project" value="InterPro"/>
</dbReference>
<dbReference type="EMBL" id="PIPV01000002">
    <property type="protein sequence ID" value="RUO57770.1"/>
    <property type="molecule type" value="Genomic_DNA"/>
</dbReference>
<reference evidence="4" key="1">
    <citation type="journal article" date="2018" name="Front. Microbiol.">
        <title>Genome-Based Analysis Reveals the Taxonomy and Diversity of the Family Idiomarinaceae.</title>
        <authorList>
            <person name="Liu Y."/>
            <person name="Lai Q."/>
            <person name="Shao Z."/>
        </authorList>
    </citation>
    <scope>NUCLEOTIDE SEQUENCE [LARGE SCALE GENOMIC DNA]</scope>
    <source>
        <strain evidence="4">F23</strain>
    </source>
</reference>
<dbReference type="InterPro" id="IPR001709">
    <property type="entry name" value="Flavoprot_Pyr_Nucl_cyt_Rdtase"/>
</dbReference>
<dbReference type="InterPro" id="IPR001433">
    <property type="entry name" value="OxRdtase_FAD/NAD-bd"/>
</dbReference>
<dbReference type="CDD" id="cd06196">
    <property type="entry name" value="FNR_like_1"/>
    <property type="match status" value="1"/>
</dbReference>
<evidence type="ECO:0000259" key="2">
    <source>
        <dbReference type="PROSITE" id="PS51384"/>
    </source>
</evidence>
<keyword evidence="4" id="KW-1185">Reference proteome</keyword>
<dbReference type="PRINTS" id="PR00410">
    <property type="entry name" value="PHEHYDRXLASE"/>
</dbReference>
<proteinExistence type="predicted"/>
<sequence>MSHTLKVNDVTEVTHNVRRIRLEKPDDYNFTPGQATEVAIDKEGWRDEKRPFTFTSLNSDPWLEFVIKVYPDHDGVTEQIGQLQKGDSLIIEDPWGAIEYKGEGTFIAGGAGVTPFIAIFRDLARKGEIGNNRLIFSNSGEKDIILKEEFEQILGDQFINVITHEKPNGDHLFIDGHIDKAFLNEHINHFNQHFYVCGPDAFNNGIMDALKELGADPDGLVFEE</sequence>
<gene>
    <name evidence="3" type="ORF">CWE25_04700</name>
</gene>
<dbReference type="InterPro" id="IPR050415">
    <property type="entry name" value="MRET"/>
</dbReference>
<dbReference type="InterPro" id="IPR008333">
    <property type="entry name" value="Cbr1-like_FAD-bd_dom"/>
</dbReference>
<dbReference type="PANTHER" id="PTHR47354:SF5">
    <property type="entry name" value="PROTEIN RFBI"/>
    <property type="match status" value="1"/>
</dbReference>
<dbReference type="InterPro" id="IPR039261">
    <property type="entry name" value="FNR_nucleotide-bd"/>
</dbReference>
<evidence type="ECO:0000313" key="4">
    <source>
        <dbReference type="Proteomes" id="UP000287330"/>
    </source>
</evidence>
<dbReference type="AlphaFoldDB" id="A0A432Y9W8"/>
<organism evidence="3 4">
    <name type="scientific">Idiomarina fontislapidosi</name>
    <dbReference type="NCBI Taxonomy" id="263723"/>
    <lineage>
        <taxon>Bacteria</taxon>
        <taxon>Pseudomonadati</taxon>
        <taxon>Pseudomonadota</taxon>
        <taxon>Gammaproteobacteria</taxon>
        <taxon>Alteromonadales</taxon>
        <taxon>Idiomarinaceae</taxon>
        <taxon>Idiomarina</taxon>
    </lineage>
</organism>
<dbReference type="Pfam" id="PF00970">
    <property type="entry name" value="FAD_binding_6"/>
    <property type="match status" value="1"/>
</dbReference>
<dbReference type="OrthoDB" id="9796486at2"/>
<evidence type="ECO:0000313" key="3">
    <source>
        <dbReference type="EMBL" id="RUO57770.1"/>
    </source>
</evidence>
<dbReference type="SUPFAM" id="SSF52343">
    <property type="entry name" value="Ferredoxin reductase-like, C-terminal NADP-linked domain"/>
    <property type="match status" value="1"/>
</dbReference>
<comment type="cofactor">
    <cofactor evidence="1">
        <name>[2Fe-2S] cluster</name>
        <dbReference type="ChEBI" id="CHEBI:190135"/>
    </cofactor>
</comment>
<dbReference type="PRINTS" id="PR00371">
    <property type="entry name" value="FPNCR"/>
</dbReference>
<feature type="domain" description="FAD-binding FR-type" evidence="2">
    <location>
        <begin position="1"/>
        <end position="101"/>
    </location>
</feature>
<dbReference type="Pfam" id="PF00175">
    <property type="entry name" value="NAD_binding_1"/>
    <property type="match status" value="1"/>
</dbReference>
<protein>
    <submittedName>
        <fullName evidence="3">Flavodoxin reductase</fullName>
    </submittedName>
</protein>
<name>A0A432Y9W8_9GAMM</name>
<dbReference type="RefSeq" id="WP_110572900.1">
    <property type="nucleotide sequence ID" value="NZ_PIPV01000002.1"/>
</dbReference>
<dbReference type="Gene3D" id="2.40.30.10">
    <property type="entry name" value="Translation factors"/>
    <property type="match status" value="1"/>
</dbReference>